<dbReference type="InterPro" id="IPR037185">
    <property type="entry name" value="EmrE-like"/>
</dbReference>
<feature type="coiled-coil region" evidence="10">
    <location>
        <begin position="678"/>
        <end position="753"/>
    </location>
</feature>
<evidence type="ECO:0000256" key="4">
    <source>
        <dbReference type="ARBA" id="ARBA00011738"/>
    </source>
</evidence>
<dbReference type="PANTHER" id="PTHR37076:SF4">
    <property type="entry name" value="HISTONE-LYSINE N-METHYLTRANSFERASE, H3 LYSINE-79 SPECIFIC-LIKE"/>
    <property type="match status" value="1"/>
</dbReference>
<evidence type="ECO:0000256" key="3">
    <source>
        <dbReference type="ARBA" id="ARBA00007001"/>
    </source>
</evidence>
<gene>
    <name evidence="12" type="ORF">DCAF_LOCUS6141</name>
</gene>
<name>A0AAV1R4T0_9ROSI</name>
<feature type="transmembrane region" description="Helical" evidence="11">
    <location>
        <begin position="128"/>
        <end position="149"/>
    </location>
</feature>
<keyword evidence="13" id="KW-1185">Reference proteome</keyword>
<protein>
    <recommendedName>
        <fullName evidence="14">Magnesium transporter</fullName>
    </recommendedName>
</protein>
<comment type="function">
    <text evidence="9">Acts as a Mg(2+) transporter. Can also transport other divalent cations such as Fe(2+), Sr(2+), Ba(2+), Mn(2+) and Co(2+) but to a much less extent than Mg(2+).</text>
</comment>
<comment type="subcellular location">
    <subcellularLocation>
        <location evidence="2">Cell membrane</location>
        <topology evidence="2">Multi-pass membrane protein</topology>
    </subcellularLocation>
    <subcellularLocation>
        <location evidence="1">Early endosome</location>
    </subcellularLocation>
</comment>
<accession>A0AAV1R4T0</accession>
<evidence type="ECO:0000256" key="5">
    <source>
        <dbReference type="ARBA" id="ARBA00022692"/>
    </source>
</evidence>
<evidence type="ECO:0000256" key="10">
    <source>
        <dbReference type="SAM" id="Coils"/>
    </source>
</evidence>
<keyword evidence="10" id="KW-0175">Coiled coil</keyword>
<dbReference type="GO" id="GO:0005769">
    <property type="term" value="C:early endosome"/>
    <property type="evidence" value="ECO:0007669"/>
    <property type="project" value="UniProtKB-SubCell"/>
</dbReference>
<evidence type="ECO:0000256" key="8">
    <source>
        <dbReference type="ARBA" id="ARBA00023136"/>
    </source>
</evidence>
<evidence type="ECO:0000256" key="7">
    <source>
        <dbReference type="ARBA" id="ARBA00022989"/>
    </source>
</evidence>
<organism evidence="12 13">
    <name type="scientific">Dovyalis caffra</name>
    <dbReference type="NCBI Taxonomy" id="77055"/>
    <lineage>
        <taxon>Eukaryota</taxon>
        <taxon>Viridiplantae</taxon>
        <taxon>Streptophyta</taxon>
        <taxon>Embryophyta</taxon>
        <taxon>Tracheophyta</taxon>
        <taxon>Spermatophyta</taxon>
        <taxon>Magnoliopsida</taxon>
        <taxon>eudicotyledons</taxon>
        <taxon>Gunneridae</taxon>
        <taxon>Pentapetalae</taxon>
        <taxon>rosids</taxon>
        <taxon>fabids</taxon>
        <taxon>Malpighiales</taxon>
        <taxon>Salicaceae</taxon>
        <taxon>Flacourtieae</taxon>
        <taxon>Dovyalis</taxon>
    </lineage>
</organism>
<dbReference type="SUPFAM" id="SSF103481">
    <property type="entry name" value="Multidrug resistance efflux transporter EmrE"/>
    <property type="match status" value="1"/>
</dbReference>
<comment type="similarity">
    <text evidence="3">Belongs to the NIPA (TC 2.A.7) family.</text>
</comment>
<evidence type="ECO:0000256" key="9">
    <source>
        <dbReference type="ARBA" id="ARBA00025284"/>
    </source>
</evidence>
<evidence type="ECO:0000256" key="1">
    <source>
        <dbReference type="ARBA" id="ARBA00004412"/>
    </source>
</evidence>
<reference evidence="12 13" key="1">
    <citation type="submission" date="2024-01" db="EMBL/GenBank/DDBJ databases">
        <authorList>
            <person name="Waweru B."/>
        </authorList>
    </citation>
    <scope>NUCLEOTIDE SEQUENCE [LARGE SCALE GENOMIC DNA]</scope>
</reference>
<dbReference type="Proteomes" id="UP001314170">
    <property type="component" value="Unassembled WGS sequence"/>
</dbReference>
<evidence type="ECO:0008006" key="14">
    <source>
        <dbReference type="Google" id="ProtNLM"/>
    </source>
</evidence>
<dbReference type="AlphaFoldDB" id="A0AAV1R4T0"/>
<feature type="transmembrane region" description="Helical" evidence="11">
    <location>
        <begin position="338"/>
        <end position="355"/>
    </location>
</feature>
<comment type="caution">
    <text evidence="12">The sequence shown here is derived from an EMBL/GenBank/DDBJ whole genome shotgun (WGS) entry which is preliminary data.</text>
</comment>
<evidence type="ECO:0000256" key="6">
    <source>
        <dbReference type="ARBA" id="ARBA00022753"/>
    </source>
</evidence>
<feature type="transmembrane region" description="Helical" evidence="11">
    <location>
        <begin position="221"/>
        <end position="241"/>
    </location>
</feature>
<feature type="transmembrane region" description="Helical" evidence="11">
    <location>
        <begin position="6"/>
        <end position="27"/>
    </location>
</feature>
<keyword evidence="6" id="KW-0967">Endosome</keyword>
<dbReference type="GO" id="GO:0016020">
    <property type="term" value="C:membrane"/>
    <property type="evidence" value="ECO:0007669"/>
    <property type="project" value="UniProtKB-SubCell"/>
</dbReference>
<dbReference type="PANTHER" id="PTHR37076">
    <property type="entry name" value="HISTONE-LYSINE N-METHYLTRANSFERASE, H3 LYSINE-79 SPECIFIC-LIKE-RELATED"/>
    <property type="match status" value="1"/>
</dbReference>
<keyword evidence="5 11" id="KW-0812">Transmembrane</keyword>
<comment type="subunit">
    <text evidence="4">Homodimer.</text>
</comment>
<feature type="transmembrane region" description="Helical" evidence="11">
    <location>
        <begin position="155"/>
        <end position="174"/>
    </location>
</feature>
<feature type="transmembrane region" description="Helical" evidence="11">
    <location>
        <begin position="304"/>
        <end position="326"/>
    </location>
</feature>
<dbReference type="EMBL" id="CAWUPB010000893">
    <property type="protein sequence ID" value="CAK7328418.1"/>
    <property type="molecule type" value="Genomic_DNA"/>
</dbReference>
<sequence length="856" mass="97246">MGISPDNVHGLILAVSSSIFIGSSFIVKKKGLIKSGNGGTRPGDGGHSYLFEPWWWAGMIARAQVKVPDFAGRAVLRLVNYFRETDGRVAIMIPEALAKLNSSIAIRFLPLGSNSAANFGNELLIVNYYVFQLLSVIVGEIANFAAYAFAPAILVTPLGALSIIFSAVLAHFILKEKLHIFGVLGCVLCVVGSTNIVLHAPQERNIESVKEVWHLATEPGFLVYSGVVLILVSVLIFRFVPRYGQSHMIVYVMSVKALGIALKLTFSGSNQFIYYQTWLFALVVVFACLLQINYLNKALDTYNTAVISPVYYVMFTSLTILASMIMFKEWDSQNASQIVTEICGFITILSGTFLLHRTMDMGNAPINSFTLSLDFPRKSASRKLSRNPSPQFCNTHFKVFVKILVHLMMPPKRKKWTEVEEKTLIEKYGEMVSDGTLAKMKTREKKYKPIALYVNSVHHVRDPIAFPWQWTWKDVSTKVQNMRHQYLLVKQKIKKPEFSSMENSGCGGGECSGNVDEFDWLEGLTYWSNFLRYKEVFGDLPVAYGTNGSNCNDLMGVLNEDNRENGGVLLGAVRGMDMAEFSQLGNSADGDFAGIDGGENGVLGLGFDYEGEEAEENCNGNDRVREDGDDGFMYEEVDPNVSNMRKKRKALKGLEKRVFGFLSNQLGQLRDMEARFEQRELEREREKQGRESIRLEREQEWERKLEEREKEREEIKKAREKLTRQMIQEREAMEKEREERESRRREEELIQEREWEERVNRKRSEWKKRIDEMLSQHRAEMGQIQTRILHEQQNLTGQLLGIVSQWTAPTGLSDHTGASSHYLSQMMQNLHHVNGMVHGDSRVDGDTQDDQFIVDG</sequence>
<evidence type="ECO:0000256" key="11">
    <source>
        <dbReference type="SAM" id="Phobius"/>
    </source>
</evidence>
<feature type="transmembrane region" description="Helical" evidence="11">
    <location>
        <begin position="272"/>
        <end position="292"/>
    </location>
</feature>
<evidence type="ECO:0000313" key="13">
    <source>
        <dbReference type="Proteomes" id="UP001314170"/>
    </source>
</evidence>
<dbReference type="Pfam" id="PF05653">
    <property type="entry name" value="Mg_trans_NIPA"/>
    <property type="match status" value="2"/>
</dbReference>
<keyword evidence="7 11" id="KW-1133">Transmembrane helix</keyword>
<feature type="transmembrane region" description="Helical" evidence="11">
    <location>
        <begin position="181"/>
        <end position="201"/>
    </location>
</feature>
<evidence type="ECO:0000256" key="2">
    <source>
        <dbReference type="ARBA" id="ARBA00004651"/>
    </source>
</evidence>
<evidence type="ECO:0000313" key="12">
    <source>
        <dbReference type="EMBL" id="CAK7328418.1"/>
    </source>
</evidence>
<dbReference type="GO" id="GO:0015095">
    <property type="term" value="F:magnesium ion transmembrane transporter activity"/>
    <property type="evidence" value="ECO:0007669"/>
    <property type="project" value="InterPro"/>
</dbReference>
<proteinExistence type="inferred from homology"/>
<keyword evidence="8 11" id="KW-0472">Membrane</keyword>
<dbReference type="InterPro" id="IPR008521">
    <property type="entry name" value="Mg_trans_NIPA"/>
</dbReference>